<evidence type="ECO:0000313" key="2">
    <source>
        <dbReference type="EMBL" id="CAD8821405.1"/>
    </source>
</evidence>
<dbReference type="PANTHER" id="PTHR46230">
    <property type="match status" value="1"/>
</dbReference>
<name>A0A7S1ESC2_9RHOD</name>
<accession>A0A7S1ESC2</accession>
<evidence type="ECO:0000256" key="1">
    <source>
        <dbReference type="RuleBase" id="RU003860"/>
    </source>
</evidence>
<dbReference type="AlphaFoldDB" id="A0A7S1ESC2"/>
<dbReference type="PANTHER" id="PTHR46230:SF7">
    <property type="entry name" value="BOLA-LIKE PROTEIN 1"/>
    <property type="match status" value="1"/>
</dbReference>
<comment type="similarity">
    <text evidence="1">Belongs to the BolA/IbaG family.</text>
</comment>
<organism evidence="2">
    <name type="scientific">Timspurckia oligopyrenoides</name>
    <dbReference type="NCBI Taxonomy" id="708627"/>
    <lineage>
        <taxon>Eukaryota</taxon>
        <taxon>Rhodophyta</taxon>
        <taxon>Bangiophyceae</taxon>
        <taxon>Porphyridiales</taxon>
        <taxon>Porphyridiaceae</taxon>
        <taxon>Timspurckia</taxon>
    </lineage>
</organism>
<proteinExistence type="inferred from homology"/>
<dbReference type="EMBL" id="HBFP01008102">
    <property type="protein sequence ID" value="CAD8821405.1"/>
    <property type="molecule type" value="Transcribed_RNA"/>
</dbReference>
<dbReference type="InterPro" id="IPR036065">
    <property type="entry name" value="BolA-like_sf"/>
</dbReference>
<reference evidence="2" key="1">
    <citation type="submission" date="2021-01" db="EMBL/GenBank/DDBJ databases">
        <authorList>
            <person name="Corre E."/>
            <person name="Pelletier E."/>
            <person name="Niang G."/>
            <person name="Scheremetjew M."/>
            <person name="Finn R."/>
            <person name="Kale V."/>
            <person name="Holt S."/>
            <person name="Cochrane G."/>
            <person name="Meng A."/>
            <person name="Brown T."/>
            <person name="Cohen L."/>
        </authorList>
    </citation>
    <scope>NUCLEOTIDE SEQUENCE</scope>
    <source>
        <strain evidence="2">CCMP3278</strain>
    </source>
</reference>
<dbReference type="Gene3D" id="3.30.300.90">
    <property type="entry name" value="BolA-like"/>
    <property type="match status" value="1"/>
</dbReference>
<gene>
    <name evidence="2" type="ORF">TOLI1172_LOCUS5800</name>
</gene>
<sequence length="131" mass="15164">MNFRCNSVKFSLKLIKNETFLRFMSVSHSSNHGPIGTEIITKLNSVFYPQDSSTIIELIDESHKHSGHSGIRDMNRTTETHFKVKIVSNVFENMKLIHRHRLVYDTLNQELKSSVHALQIQAQTHAEFNQK</sequence>
<protein>
    <submittedName>
        <fullName evidence="2">Uncharacterized protein</fullName>
    </submittedName>
</protein>
<dbReference type="GO" id="GO:0016226">
    <property type="term" value="P:iron-sulfur cluster assembly"/>
    <property type="evidence" value="ECO:0007669"/>
    <property type="project" value="TreeGrafter"/>
</dbReference>
<dbReference type="Pfam" id="PF01722">
    <property type="entry name" value="BolA"/>
    <property type="match status" value="1"/>
</dbReference>
<dbReference type="SUPFAM" id="SSF82657">
    <property type="entry name" value="BolA-like"/>
    <property type="match status" value="1"/>
</dbReference>
<dbReference type="InterPro" id="IPR002634">
    <property type="entry name" value="BolA"/>
</dbReference>